<keyword evidence="4 7" id="KW-0812">Transmembrane</keyword>
<proteinExistence type="inferred from homology"/>
<evidence type="ECO:0000256" key="7">
    <source>
        <dbReference type="RuleBase" id="RU363032"/>
    </source>
</evidence>
<dbReference type="PROSITE" id="PS50928">
    <property type="entry name" value="ABC_TM1"/>
    <property type="match status" value="1"/>
</dbReference>
<dbReference type="InterPro" id="IPR000515">
    <property type="entry name" value="MetI-like"/>
</dbReference>
<evidence type="ECO:0000313" key="10">
    <source>
        <dbReference type="Proteomes" id="UP000564644"/>
    </source>
</evidence>
<dbReference type="InterPro" id="IPR035906">
    <property type="entry name" value="MetI-like_sf"/>
</dbReference>
<evidence type="ECO:0000256" key="6">
    <source>
        <dbReference type="ARBA" id="ARBA00023136"/>
    </source>
</evidence>
<dbReference type="PANTHER" id="PTHR43744">
    <property type="entry name" value="ABC TRANSPORTER PERMEASE PROTEIN MG189-RELATED-RELATED"/>
    <property type="match status" value="1"/>
</dbReference>
<evidence type="ECO:0000259" key="8">
    <source>
        <dbReference type="PROSITE" id="PS50928"/>
    </source>
</evidence>
<dbReference type="CDD" id="cd06261">
    <property type="entry name" value="TM_PBP2"/>
    <property type="match status" value="1"/>
</dbReference>
<keyword evidence="10" id="KW-1185">Reference proteome</keyword>
<keyword evidence="6 7" id="KW-0472">Membrane</keyword>
<comment type="caution">
    <text evidence="9">The sequence shown here is derived from an EMBL/GenBank/DDBJ whole genome shotgun (WGS) entry which is preliminary data.</text>
</comment>
<comment type="subcellular location">
    <subcellularLocation>
        <location evidence="1 7">Cell membrane</location>
        <topology evidence="1 7">Multi-pass membrane protein</topology>
    </subcellularLocation>
</comment>
<organism evidence="9 10">
    <name type="scientific">Cohnella zeiphila</name>
    <dbReference type="NCBI Taxonomy" id="2761120"/>
    <lineage>
        <taxon>Bacteria</taxon>
        <taxon>Bacillati</taxon>
        <taxon>Bacillota</taxon>
        <taxon>Bacilli</taxon>
        <taxon>Bacillales</taxon>
        <taxon>Paenibacillaceae</taxon>
        <taxon>Cohnella</taxon>
    </lineage>
</organism>
<name>A0A7X0VVL5_9BACL</name>
<feature type="transmembrane region" description="Helical" evidence="7">
    <location>
        <begin position="148"/>
        <end position="171"/>
    </location>
</feature>
<feature type="transmembrane region" description="Helical" evidence="7">
    <location>
        <begin position="78"/>
        <end position="104"/>
    </location>
</feature>
<evidence type="ECO:0000256" key="3">
    <source>
        <dbReference type="ARBA" id="ARBA00022475"/>
    </source>
</evidence>
<accession>A0A7X0VVL5</accession>
<evidence type="ECO:0000256" key="2">
    <source>
        <dbReference type="ARBA" id="ARBA00022448"/>
    </source>
</evidence>
<keyword evidence="3" id="KW-1003">Cell membrane</keyword>
<dbReference type="GO" id="GO:0055085">
    <property type="term" value="P:transmembrane transport"/>
    <property type="evidence" value="ECO:0007669"/>
    <property type="project" value="InterPro"/>
</dbReference>
<dbReference type="GO" id="GO:0005886">
    <property type="term" value="C:plasma membrane"/>
    <property type="evidence" value="ECO:0007669"/>
    <property type="project" value="UniProtKB-SubCell"/>
</dbReference>
<sequence length="287" mass="31835">MPKAEAAAKLKDPEATMRLIFRILLIGFVVVNLYPLLFTLFTSLKTTEEFYENVWSLPHRLFTDNYAQAFVEGHIGEYFFNSLLIACVTLALATIFGAFAAYALARLHVPFGAAIVALMLLVQILPTESMILPLYMFMSKIGLMGTRFVPIILAYLGWVLPTTIVVLRSFILTIPAEVLESARIDGSGEIHTMFRIIMPLTGGAIATCTILNFSYIWGELMWAQLATLTTDKGVPLTVGLLNFQGQYQTNWGVLTAAICIILIPLFVLFLFLQKYFVQGLTTGSVKG</sequence>
<comment type="similarity">
    <text evidence="7">Belongs to the binding-protein-dependent transport system permease family.</text>
</comment>
<feature type="domain" description="ABC transmembrane type-1" evidence="8">
    <location>
        <begin position="79"/>
        <end position="272"/>
    </location>
</feature>
<dbReference type="SUPFAM" id="SSF161098">
    <property type="entry name" value="MetI-like"/>
    <property type="match status" value="1"/>
</dbReference>
<feature type="transmembrane region" description="Helical" evidence="7">
    <location>
        <begin position="111"/>
        <end position="136"/>
    </location>
</feature>
<evidence type="ECO:0000256" key="5">
    <source>
        <dbReference type="ARBA" id="ARBA00022989"/>
    </source>
</evidence>
<keyword evidence="5 7" id="KW-1133">Transmembrane helix</keyword>
<feature type="transmembrane region" description="Helical" evidence="7">
    <location>
        <begin position="19"/>
        <end position="41"/>
    </location>
</feature>
<evidence type="ECO:0000313" key="9">
    <source>
        <dbReference type="EMBL" id="MBB6732096.1"/>
    </source>
</evidence>
<protein>
    <submittedName>
        <fullName evidence="9">Carbohydrate ABC transporter permease</fullName>
    </submittedName>
</protein>
<dbReference type="Pfam" id="PF00528">
    <property type="entry name" value="BPD_transp_1"/>
    <property type="match status" value="1"/>
</dbReference>
<reference evidence="9 10" key="1">
    <citation type="submission" date="2020-08" db="EMBL/GenBank/DDBJ databases">
        <title>Cohnella phylogeny.</title>
        <authorList>
            <person name="Dunlap C."/>
        </authorList>
    </citation>
    <scope>NUCLEOTIDE SEQUENCE [LARGE SCALE GENOMIC DNA]</scope>
    <source>
        <strain evidence="9 10">CBP 2801</strain>
    </source>
</reference>
<dbReference type="Gene3D" id="1.10.3720.10">
    <property type="entry name" value="MetI-like"/>
    <property type="match status" value="1"/>
</dbReference>
<dbReference type="AlphaFoldDB" id="A0A7X0VVL5"/>
<feature type="transmembrane region" description="Helical" evidence="7">
    <location>
        <begin position="192"/>
        <end position="217"/>
    </location>
</feature>
<gene>
    <name evidence="9" type="ORF">H7C18_14340</name>
</gene>
<dbReference type="PANTHER" id="PTHR43744:SF8">
    <property type="entry name" value="SN-GLYCEROL-3-PHOSPHATE TRANSPORT SYSTEM PERMEASE PROTEIN UGPE"/>
    <property type="match status" value="1"/>
</dbReference>
<feature type="transmembrane region" description="Helical" evidence="7">
    <location>
        <begin position="251"/>
        <end position="272"/>
    </location>
</feature>
<dbReference type="Proteomes" id="UP000564644">
    <property type="component" value="Unassembled WGS sequence"/>
</dbReference>
<keyword evidence="2 7" id="KW-0813">Transport</keyword>
<dbReference type="EMBL" id="JACJVO010000017">
    <property type="protein sequence ID" value="MBB6732096.1"/>
    <property type="molecule type" value="Genomic_DNA"/>
</dbReference>
<evidence type="ECO:0000256" key="1">
    <source>
        <dbReference type="ARBA" id="ARBA00004651"/>
    </source>
</evidence>
<evidence type="ECO:0000256" key="4">
    <source>
        <dbReference type="ARBA" id="ARBA00022692"/>
    </source>
</evidence>